<dbReference type="InterPro" id="IPR000510">
    <property type="entry name" value="Nase/OxRdtase_comp1"/>
</dbReference>
<dbReference type="Gene3D" id="3.40.50.1980">
    <property type="entry name" value="Nitrogenase molybdenum iron protein domain"/>
    <property type="match status" value="2"/>
</dbReference>
<dbReference type="PANTHER" id="PTHR42956:SF1">
    <property type="entry name" value="NITROGENASE IRON-MOLYBDENUM COFACTOR BIOSYNTHESIS PROTEIN NIFE"/>
    <property type="match status" value="1"/>
</dbReference>
<protein>
    <recommendedName>
        <fullName evidence="1">Nitrogenase/oxidoreductase component 1 domain-containing protein</fullName>
    </recommendedName>
</protein>
<dbReference type="AlphaFoldDB" id="A0A2T3J385"/>
<dbReference type="RefSeq" id="WP_107347071.1">
    <property type="nucleotide sequence ID" value="NZ_PYMH01000001.1"/>
</dbReference>
<dbReference type="PANTHER" id="PTHR42956">
    <property type="entry name" value="NITROGENASE IRON-MOLYBDENUM COFACTOR BIOSYNTHESIS PROTEIN NIFE"/>
    <property type="match status" value="1"/>
</dbReference>
<evidence type="ECO:0000259" key="1">
    <source>
        <dbReference type="Pfam" id="PF00148"/>
    </source>
</evidence>
<gene>
    <name evidence="2" type="ORF">C9I99_01475</name>
</gene>
<dbReference type="Proteomes" id="UP000241222">
    <property type="component" value="Unassembled WGS sequence"/>
</dbReference>
<dbReference type="InterPro" id="IPR049939">
    <property type="entry name" value="NifE-like"/>
</dbReference>
<dbReference type="GO" id="GO:0016491">
    <property type="term" value="F:oxidoreductase activity"/>
    <property type="evidence" value="ECO:0007669"/>
    <property type="project" value="InterPro"/>
</dbReference>
<organism evidence="2 3">
    <name type="scientific">Photobacterium lutimaris</name>
    <dbReference type="NCBI Taxonomy" id="388278"/>
    <lineage>
        <taxon>Bacteria</taxon>
        <taxon>Pseudomonadati</taxon>
        <taxon>Pseudomonadota</taxon>
        <taxon>Gammaproteobacteria</taxon>
        <taxon>Vibrionales</taxon>
        <taxon>Vibrionaceae</taxon>
        <taxon>Photobacterium</taxon>
    </lineage>
</organism>
<proteinExistence type="predicted"/>
<sequence length="452" mass="50729">MEIDQRIETASSSIGRLSDLVYGIEKDWININESLDMHQFCAFWGASDVFSYIKDCVVLTHGTAGCINNRRFLIPQGSQDSCDTAPHLSTDFKENDVVFGGEQKLEQAVSQVISDMQPKLLAVITNCCADIIGDDVGGIVGMASGGETETTWLDTGGFTGKSYRIGTEYAFEKIVELMARQSSVPVKKKSVNVFLRRWLRGDTQVREIEESVRLMELMGLTVNSVFHKGKSFDEVMALREAEVNVALCFYFGMSLFQGMEEHFGTKMVKATTPVGLDNTLHWLGEIASVLDTEFSPELHDEITQTKSLRQKARDKIGKGRVAIIWTQTGERLIAMAKLAQDLGLTPLIVGIDPAIVRDKLKIFKKELDGQFDPYITILSGIDEVRALAHQLDNPVIFCNDDYFHEFDVFRYRFANNQVYGLKGAKLIYQKICDELGRRRSRYSLISEVTYSG</sequence>
<dbReference type="OrthoDB" id="9762718at2"/>
<keyword evidence="3" id="KW-1185">Reference proteome</keyword>
<evidence type="ECO:0000313" key="2">
    <source>
        <dbReference type="EMBL" id="PSU35716.1"/>
    </source>
</evidence>
<dbReference type="SUPFAM" id="SSF53807">
    <property type="entry name" value="Helical backbone' metal receptor"/>
    <property type="match status" value="1"/>
</dbReference>
<name>A0A2T3J385_9GAMM</name>
<dbReference type="EMBL" id="PYMH01000001">
    <property type="protein sequence ID" value="PSU35716.1"/>
    <property type="molecule type" value="Genomic_DNA"/>
</dbReference>
<dbReference type="Pfam" id="PF00148">
    <property type="entry name" value="Oxidored_nitro"/>
    <property type="match status" value="1"/>
</dbReference>
<reference evidence="2 3" key="1">
    <citation type="submission" date="2018-03" db="EMBL/GenBank/DDBJ databases">
        <title>Whole genome sequencing of Histamine producing bacteria.</title>
        <authorList>
            <person name="Butler K."/>
        </authorList>
    </citation>
    <scope>NUCLEOTIDE SEQUENCE [LARGE SCALE GENOMIC DNA]</scope>
    <source>
        <strain evidence="2 3">JCM 13586</strain>
    </source>
</reference>
<comment type="caution">
    <text evidence="2">The sequence shown here is derived from an EMBL/GenBank/DDBJ whole genome shotgun (WGS) entry which is preliminary data.</text>
</comment>
<accession>A0A2T3J385</accession>
<feature type="domain" description="Nitrogenase/oxidoreductase component 1" evidence="1">
    <location>
        <begin position="41"/>
        <end position="369"/>
    </location>
</feature>
<evidence type="ECO:0000313" key="3">
    <source>
        <dbReference type="Proteomes" id="UP000241222"/>
    </source>
</evidence>